<reference evidence="1" key="2">
    <citation type="journal article" date="2015" name="Data Brief">
        <title>Shoot transcriptome of the giant reed, Arundo donax.</title>
        <authorList>
            <person name="Barrero R.A."/>
            <person name="Guerrero F.D."/>
            <person name="Moolhuijzen P."/>
            <person name="Goolsby J.A."/>
            <person name="Tidwell J."/>
            <person name="Bellgard S.E."/>
            <person name="Bellgard M.I."/>
        </authorList>
    </citation>
    <scope>NUCLEOTIDE SEQUENCE</scope>
    <source>
        <tissue evidence="1">Shoot tissue taken approximately 20 cm above the soil surface</tissue>
    </source>
</reference>
<name>A0A0A9B9B2_ARUDO</name>
<dbReference type="EMBL" id="GBRH01239147">
    <property type="protein sequence ID" value="JAD58748.1"/>
    <property type="molecule type" value="Transcribed_RNA"/>
</dbReference>
<evidence type="ECO:0000313" key="1">
    <source>
        <dbReference type="EMBL" id="JAD58748.1"/>
    </source>
</evidence>
<proteinExistence type="predicted"/>
<sequence length="51" mass="6091">MLHQDPWSSMNGSNAKLMGSWILSYRGSLRRLLIMFWQKMKRKLQSKEMSC</sequence>
<organism evidence="1">
    <name type="scientific">Arundo donax</name>
    <name type="common">Giant reed</name>
    <name type="synonym">Donax arundinaceus</name>
    <dbReference type="NCBI Taxonomy" id="35708"/>
    <lineage>
        <taxon>Eukaryota</taxon>
        <taxon>Viridiplantae</taxon>
        <taxon>Streptophyta</taxon>
        <taxon>Embryophyta</taxon>
        <taxon>Tracheophyta</taxon>
        <taxon>Spermatophyta</taxon>
        <taxon>Magnoliopsida</taxon>
        <taxon>Liliopsida</taxon>
        <taxon>Poales</taxon>
        <taxon>Poaceae</taxon>
        <taxon>PACMAD clade</taxon>
        <taxon>Arundinoideae</taxon>
        <taxon>Arundineae</taxon>
        <taxon>Arundo</taxon>
    </lineage>
</organism>
<reference evidence="1" key="1">
    <citation type="submission" date="2014-09" db="EMBL/GenBank/DDBJ databases">
        <authorList>
            <person name="Magalhaes I.L.F."/>
            <person name="Oliveira U."/>
            <person name="Santos F.R."/>
            <person name="Vidigal T.H.D.A."/>
            <person name="Brescovit A.D."/>
            <person name="Santos A.J."/>
        </authorList>
    </citation>
    <scope>NUCLEOTIDE SEQUENCE</scope>
    <source>
        <tissue evidence="1">Shoot tissue taken approximately 20 cm above the soil surface</tissue>
    </source>
</reference>
<accession>A0A0A9B9B2</accession>
<protein>
    <submittedName>
        <fullName evidence="1">Uncharacterized protein</fullName>
    </submittedName>
</protein>
<dbReference type="AlphaFoldDB" id="A0A0A9B9B2"/>